<keyword evidence="3" id="KW-1185">Reference proteome</keyword>
<dbReference type="RefSeq" id="WP_071457127.1">
    <property type="nucleotide sequence ID" value="NZ_CP017267.1"/>
</dbReference>
<evidence type="ECO:0000313" key="2">
    <source>
        <dbReference type="EMBL" id="APB31535.1"/>
    </source>
</evidence>
<evidence type="ECO:0000259" key="1">
    <source>
        <dbReference type="Pfam" id="PF00248"/>
    </source>
</evidence>
<dbReference type="OrthoDB" id="9773828at2"/>
<name>A0A1J0A6J7_9ENTE</name>
<dbReference type="InterPro" id="IPR050523">
    <property type="entry name" value="AKR_Detox_Biosynth"/>
</dbReference>
<proteinExistence type="predicted"/>
<organism evidence="2 3">
    <name type="scientific">Vagococcus teuberi</name>
    <dbReference type="NCBI Taxonomy" id="519472"/>
    <lineage>
        <taxon>Bacteria</taxon>
        <taxon>Bacillati</taxon>
        <taxon>Bacillota</taxon>
        <taxon>Bacilli</taxon>
        <taxon>Lactobacillales</taxon>
        <taxon>Enterococcaceae</taxon>
        <taxon>Vagococcus</taxon>
    </lineage>
</organism>
<feature type="domain" description="NADP-dependent oxidoreductase" evidence="1">
    <location>
        <begin position="16"/>
        <end position="296"/>
    </location>
</feature>
<dbReference type="EMBL" id="CP017267">
    <property type="protein sequence ID" value="APB31535.1"/>
    <property type="molecule type" value="Genomic_DNA"/>
</dbReference>
<dbReference type="PANTHER" id="PTHR43364">
    <property type="entry name" value="NADH-SPECIFIC METHYLGLYOXAL REDUCTASE-RELATED"/>
    <property type="match status" value="1"/>
</dbReference>
<gene>
    <name evidence="2" type="ORF">BHY08_06660</name>
</gene>
<dbReference type="CDD" id="cd19092">
    <property type="entry name" value="AKR_BsYcsN_EcYdhF-like"/>
    <property type="match status" value="1"/>
</dbReference>
<dbReference type="InterPro" id="IPR036812">
    <property type="entry name" value="NAD(P)_OxRdtase_dom_sf"/>
</dbReference>
<dbReference type="Gene3D" id="3.20.20.100">
    <property type="entry name" value="NADP-dependent oxidoreductase domain"/>
    <property type="match status" value="1"/>
</dbReference>
<dbReference type="STRING" id="519472.BHY08_06660"/>
<protein>
    <submittedName>
        <fullName evidence="2">Aldo/keto reductase</fullName>
    </submittedName>
</protein>
<dbReference type="InterPro" id="IPR023210">
    <property type="entry name" value="NADP_OxRdtase_dom"/>
</dbReference>
<dbReference type="PROSITE" id="PS51257">
    <property type="entry name" value="PROKAR_LIPOPROTEIN"/>
    <property type="match status" value="1"/>
</dbReference>
<dbReference type="Pfam" id="PF00248">
    <property type="entry name" value="Aldo_ket_red"/>
    <property type="match status" value="1"/>
</dbReference>
<evidence type="ECO:0000313" key="3">
    <source>
        <dbReference type="Proteomes" id="UP000191200"/>
    </source>
</evidence>
<dbReference type="GO" id="GO:0005829">
    <property type="term" value="C:cytosol"/>
    <property type="evidence" value="ECO:0007669"/>
    <property type="project" value="TreeGrafter"/>
</dbReference>
<dbReference type="PANTHER" id="PTHR43364:SF1">
    <property type="entry name" value="OXIDOREDUCTASE YDHF"/>
    <property type="match status" value="1"/>
</dbReference>
<reference evidence="2 3" key="1">
    <citation type="submission" date="2016-09" db="EMBL/GenBank/DDBJ databases">
        <title>Vagococcus teuberi sp. nov., isolated from the Malian artisanal sour milk fene.</title>
        <authorList>
            <person name="Wullschleger S."/>
            <person name="Seifert C."/>
            <person name="Baumgartner S."/>
            <person name="Lacroix C."/>
            <person name="Bonfoh B."/>
            <person name="Stevens M.J."/>
            <person name="Meile L."/>
        </authorList>
    </citation>
    <scope>NUCLEOTIDE SEQUENCE [LARGE SCALE GENOMIC DNA]</scope>
    <source>
        <strain evidence="2 3">DSM 21459</strain>
    </source>
</reference>
<dbReference type="SUPFAM" id="SSF51430">
    <property type="entry name" value="NAD(P)-linked oxidoreductase"/>
    <property type="match status" value="1"/>
</dbReference>
<dbReference type="GO" id="GO:0016491">
    <property type="term" value="F:oxidoreductase activity"/>
    <property type="evidence" value="ECO:0007669"/>
    <property type="project" value="InterPro"/>
</dbReference>
<dbReference type="AlphaFoldDB" id="A0A1J0A6J7"/>
<accession>A0A1J0A6J7</accession>
<sequence>MKLLQIGTSNIMASQLALGCMRMAGLSKERAKEVIETSLESGINFFDHADIYGDGESEAIFSKAIKEIDVKREDIFIQSKCGIRKSFYDFSKEHIIQSAEGSLTRLGTDYLDVLALHRPDALMEPEEVSEAFYQLKKAGKVRYFGVSNFAPTTVELLQQSMSDKLIVNQLQFGLQHAGMVSSQMNVNMENELGINRDGAVLDYMRLKKMTVQAWSPYQFGYFDGVFIDHPNFKELNECLNNFAESYGVTSTGIATAWISRHPANIQTIIGSMNPSRIRDITQASDIRLTRKEWYELYQASGFTLL</sequence>
<dbReference type="PRINTS" id="PR00069">
    <property type="entry name" value="ALDKETRDTASE"/>
</dbReference>
<dbReference type="Proteomes" id="UP000191200">
    <property type="component" value="Chromosome"/>
</dbReference>
<dbReference type="KEGG" id="vte:BHY08_06660"/>
<dbReference type="InterPro" id="IPR020471">
    <property type="entry name" value="AKR"/>
</dbReference>